<protein>
    <submittedName>
        <fullName evidence="1">Uncharacterized protein</fullName>
    </submittedName>
</protein>
<accession>A0ABN8FTC7</accession>
<keyword evidence="2" id="KW-1185">Reference proteome</keyword>
<dbReference type="RefSeq" id="WP_236284014.1">
    <property type="nucleotide sequence ID" value="NZ_CAKMMW010000001.1"/>
</dbReference>
<dbReference type="EMBL" id="CAKMMW010000001">
    <property type="protein sequence ID" value="CAH1191980.1"/>
    <property type="molecule type" value="Genomic_DNA"/>
</dbReference>
<reference evidence="1" key="1">
    <citation type="submission" date="2022-01" db="EMBL/GenBank/DDBJ databases">
        <authorList>
            <person name="Criscuolo A."/>
        </authorList>
    </citation>
    <scope>NUCLEOTIDE SEQUENCE</scope>
    <source>
        <strain evidence="1">CIP111891</strain>
    </source>
</reference>
<proteinExistence type="predicted"/>
<evidence type="ECO:0000313" key="2">
    <source>
        <dbReference type="Proteomes" id="UP000838821"/>
    </source>
</evidence>
<comment type="caution">
    <text evidence="1">The sequence shown here is derived from an EMBL/GenBank/DDBJ whole genome shotgun (WGS) entry which is preliminary data.</text>
</comment>
<organism evidence="1 2">
    <name type="scientific">Paenibacillus allorhizoplanae</name>
    <dbReference type="NCBI Taxonomy" id="2905648"/>
    <lineage>
        <taxon>Bacteria</taxon>
        <taxon>Bacillati</taxon>
        <taxon>Bacillota</taxon>
        <taxon>Bacilli</taxon>
        <taxon>Bacillales</taxon>
        <taxon>Paenibacillaceae</taxon>
        <taxon>Paenibacillus</taxon>
    </lineage>
</organism>
<sequence>MAVIFKQVGGTAIFSADAEVRTKDGILEVSFVETQRTPKGDMNGVLQINENSEGLALVFGKLKKELDAFKYKKTATLRLPCFLRLPLCRITETQYIIACRLRGRPAIECLREGEAIYRNCKGNC</sequence>
<gene>
    <name evidence="1" type="ORF">PAECIP111891_00161</name>
</gene>
<dbReference type="Proteomes" id="UP000838821">
    <property type="component" value="Unassembled WGS sequence"/>
</dbReference>
<name>A0ABN8FTC7_9BACL</name>
<evidence type="ECO:0000313" key="1">
    <source>
        <dbReference type="EMBL" id="CAH1191980.1"/>
    </source>
</evidence>